<reference evidence="2" key="1">
    <citation type="journal article" date="2013" name="Science">
        <title>The Amborella genome and the evolution of flowering plants.</title>
        <authorList>
            <consortium name="Amborella Genome Project"/>
        </authorList>
    </citation>
    <scope>NUCLEOTIDE SEQUENCE [LARGE SCALE GENOMIC DNA]</scope>
</reference>
<gene>
    <name evidence="1" type="ORF">AMTR_s00132p00118240</name>
</gene>
<keyword evidence="2" id="KW-1185">Reference proteome</keyword>
<dbReference type="Proteomes" id="UP000017836">
    <property type="component" value="Unassembled WGS sequence"/>
</dbReference>
<organism evidence="1 2">
    <name type="scientific">Amborella trichopoda</name>
    <dbReference type="NCBI Taxonomy" id="13333"/>
    <lineage>
        <taxon>Eukaryota</taxon>
        <taxon>Viridiplantae</taxon>
        <taxon>Streptophyta</taxon>
        <taxon>Embryophyta</taxon>
        <taxon>Tracheophyta</taxon>
        <taxon>Spermatophyta</taxon>
        <taxon>Magnoliopsida</taxon>
        <taxon>Amborellales</taxon>
        <taxon>Amborellaceae</taxon>
        <taxon>Amborella</taxon>
    </lineage>
</organism>
<dbReference type="HOGENOM" id="CLU_2641458_0_0_1"/>
<dbReference type="Gramene" id="ERM93476">
    <property type="protein sequence ID" value="ERM93476"/>
    <property type="gene ID" value="AMTR_s00132p00118240"/>
</dbReference>
<protein>
    <submittedName>
        <fullName evidence="1">Uncharacterized protein</fullName>
    </submittedName>
</protein>
<name>W1NDP2_AMBTC</name>
<evidence type="ECO:0000313" key="2">
    <source>
        <dbReference type="Proteomes" id="UP000017836"/>
    </source>
</evidence>
<proteinExistence type="predicted"/>
<sequence>MQIHTAHRCCDYRWLAVAGAGSPDGDLRPDKTNFVCLRLGFSAARPHILLFPDIAVRCKQMPKTGRGASTFGLPILP</sequence>
<dbReference type="EMBL" id="KI397698">
    <property type="protein sequence ID" value="ERM93476.1"/>
    <property type="molecule type" value="Genomic_DNA"/>
</dbReference>
<dbReference type="AlphaFoldDB" id="W1NDP2"/>
<accession>W1NDP2</accession>
<evidence type="ECO:0000313" key="1">
    <source>
        <dbReference type="EMBL" id="ERM93476.1"/>
    </source>
</evidence>